<dbReference type="Proteomes" id="UP000250140">
    <property type="component" value="Unassembled WGS sequence"/>
</dbReference>
<gene>
    <name evidence="3" type="ORF">AOQ84DRAFT_28916</name>
</gene>
<evidence type="ECO:0000313" key="4">
    <source>
        <dbReference type="Proteomes" id="UP000250140"/>
    </source>
</evidence>
<evidence type="ECO:0000256" key="1">
    <source>
        <dbReference type="SAM" id="Coils"/>
    </source>
</evidence>
<accession>A0A8E2F1Z3</accession>
<keyword evidence="1" id="KW-0175">Coiled coil</keyword>
<proteinExistence type="predicted"/>
<evidence type="ECO:0000256" key="2">
    <source>
        <dbReference type="SAM" id="MobiDB-lite"/>
    </source>
</evidence>
<sequence length="490" mass="55825">MFWLQMAEKNPLKLLVLQLVLKLGTRTPVVLLCKISGQQIRVPPVVRIAIRKRLIVNLKLQRRPSTSARATCRNAPTTARAQHSTERCAEIEKHYTNISNLNKELRNQLERGQAALTSLQDQLAESEARGAVLQQHLEEASNTIFRLRPQRQECTESEIEEDYRKLISLVKNWVNANCESFLDDDLIGFDAIRSRRIGADAHPETFEAITLQFQSKFNHWIEAKEHVLVAAVMRYLFDRILDQCFSVLLRSEERDFLVTIQNSMENMDLQKDLLTIRNWRSDTVTAVNSHESFTKRYPMILQELTKELYNFLQGALPAEHGESIMSSLYKDVIGPALALAQKTQSAPTIWAFRYSDYSNYQPGEFGSRLPNFLNNIKDYRCINMSNRGKRLKPATDLATKEQQENLVYVLDISPGLYCQRVTAGDSPSVSTISQPVLLVIFAANDAHMNTQHDISEPANSETVDQNPKPLPARPDSKSRVLVKTAKRIFG</sequence>
<protein>
    <submittedName>
        <fullName evidence="3">Uncharacterized protein</fullName>
    </submittedName>
</protein>
<organism evidence="3 4">
    <name type="scientific">Glonium stellatum</name>
    <dbReference type="NCBI Taxonomy" id="574774"/>
    <lineage>
        <taxon>Eukaryota</taxon>
        <taxon>Fungi</taxon>
        <taxon>Dikarya</taxon>
        <taxon>Ascomycota</taxon>
        <taxon>Pezizomycotina</taxon>
        <taxon>Dothideomycetes</taxon>
        <taxon>Pleosporomycetidae</taxon>
        <taxon>Gloniales</taxon>
        <taxon>Gloniaceae</taxon>
        <taxon>Glonium</taxon>
    </lineage>
</organism>
<dbReference type="AlphaFoldDB" id="A0A8E2F1Z3"/>
<feature type="coiled-coil region" evidence="1">
    <location>
        <begin position="88"/>
        <end position="129"/>
    </location>
</feature>
<evidence type="ECO:0000313" key="3">
    <source>
        <dbReference type="EMBL" id="OCL09087.1"/>
    </source>
</evidence>
<name>A0A8E2F1Z3_9PEZI</name>
<keyword evidence="4" id="KW-1185">Reference proteome</keyword>
<reference evidence="3 4" key="1">
    <citation type="journal article" date="2016" name="Nat. Commun.">
        <title>Ectomycorrhizal ecology is imprinted in the genome of the dominant symbiotic fungus Cenococcum geophilum.</title>
        <authorList>
            <consortium name="DOE Joint Genome Institute"/>
            <person name="Peter M."/>
            <person name="Kohler A."/>
            <person name="Ohm R.A."/>
            <person name="Kuo A."/>
            <person name="Krutzmann J."/>
            <person name="Morin E."/>
            <person name="Arend M."/>
            <person name="Barry K.W."/>
            <person name="Binder M."/>
            <person name="Choi C."/>
            <person name="Clum A."/>
            <person name="Copeland A."/>
            <person name="Grisel N."/>
            <person name="Haridas S."/>
            <person name="Kipfer T."/>
            <person name="LaButti K."/>
            <person name="Lindquist E."/>
            <person name="Lipzen A."/>
            <person name="Maire R."/>
            <person name="Meier B."/>
            <person name="Mihaltcheva S."/>
            <person name="Molinier V."/>
            <person name="Murat C."/>
            <person name="Poggeler S."/>
            <person name="Quandt C.A."/>
            <person name="Sperisen C."/>
            <person name="Tritt A."/>
            <person name="Tisserant E."/>
            <person name="Crous P.W."/>
            <person name="Henrissat B."/>
            <person name="Nehls U."/>
            <person name="Egli S."/>
            <person name="Spatafora J.W."/>
            <person name="Grigoriev I.V."/>
            <person name="Martin F.M."/>
        </authorList>
    </citation>
    <scope>NUCLEOTIDE SEQUENCE [LARGE SCALE GENOMIC DNA]</scope>
    <source>
        <strain evidence="3 4">CBS 207.34</strain>
    </source>
</reference>
<feature type="compositionally biased region" description="Polar residues" evidence="2">
    <location>
        <begin position="455"/>
        <end position="465"/>
    </location>
</feature>
<dbReference type="OrthoDB" id="3550969at2759"/>
<feature type="region of interest" description="Disordered" evidence="2">
    <location>
        <begin position="455"/>
        <end position="478"/>
    </location>
</feature>
<dbReference type="EMBL" id="KV749516">
    <property type="protein sequence ID" value="OCL09087.1"/>
    <property type="molecule type" value="Genomic_DNA"/>
</dbReference>